<gene>
    <name evidence="6" type="ORF">RFM42_05045</name>
</gene>
<dbReference type="Pfam" id="PF00126">
    <property type="entry name" value="HTH_1"/>
    <property type="match status" value="1"/>
</dbReference>
<dbReference type="InterPro" id="IPR036388">
    <property type="entry name" value="WH-like_DNA-bd_sf"/>
</dbReference>
<dbReference type="EMBL" id="JAVIIQ010000002">
    <property type="protein sequence ID" value="MDX8530331.1"/>
    <property type="molecule type" value="Genomic_DNA"/>
</dbReference>
<dbReference type="RefSeq" id="WP_320245686.1">
    <property type="nucleotide sequence ID" value="NZ_JAVIIQ010000002.1"/>
</dbReference>
<evidence type="ECO:0000256" key="1">
    <source>
        <dbReference type="ARBA" id="ARBA00009437"/>
    </source>
</evidence>
<evidence type="ECO:0000313" key="6">
    <source>
        <dbReference type="EMBL" id="MDX8530331.1"/>
    </source>
</evidence>
<dbReference type="SUPFAM" id="SSF53850">
    <property type="entry name" value="Periplasmic binding protein-like II"/>
    <property type="match status" value="1"/>
</dbReference>
<accession>A0ABU4ZY32</accession>
<reference evidence="6 7" key="1">
    <citation type="submission" date="2023-08" db="EMBL/GenBank/DDBJ databases">
        <title>Implementing the SeqCode for naming new Mesorhizobium species isolated from Vachellia karroo root nodules.</title>
        <authorList>
            <person name="Van Lill M."/>
        </authorList>
    </citation>
    <scope>NUCLEOTIDE SEQUENCE [LARGE SCALE GENOMIC DNA]</scope>
    <source>
        <strain evidence="6 7">VK25D</strain>
    </source>
</reference>
<sequence>MEAINLNRLAYFVAVVDAGSFTRAAARLGITKTVVSQQVARLEADLRTTLLLRTTRRVEPTEAGRLLHARSVIILREAEDAFGEVAEVTTNPIGTLRIAAPNDFGTSTVAPLLAKFCRTYPACTVDLVLSDAKIDLIAHHIDVSIRVGWLADSSVQARRIGAFRQLLVAAPDLARMISADVPDNLDQHPFIANGALREPLVWHFSRADFDRRTVRMRPAMTINATPAVLAATLAGGGLSVLPDFLVADPLQTGALVQILTDWSLPSGGIHVVYPAARFRPPKVTAFVAMLEAEVKRPPIASHGSTVLT</sequence>
<evidence type="ECO:0000256" key="4">
    <source>
        <dbReference type="ARBA" id="ARBA00023163"/>
    </source>
</evidence>
<dbReference type="Gene3D" id="3.40.190.290">
    <property type="match status" value="1"/>
</dbReference>
<dbReference type="PROSITE" id="PS50931">
    <property type="entry name" value="HTH_LYSR"/>
    <property type="match status" value="1"/>
</dbReference>
<evidence type="ECO:0000313" key="7">
    <source>
        <dbReference type="Proteomes" id="UP001285154"/>
    </source>
</evidence>
<keyword evidence="4" id="KW-0804">Transcription</keyword>
<evidence type="ECO:0000259" key="5">
    <source>
        <dbReference type="PROSITE" id="PS50931"/>
    </source>
</evidence>
<evidence type="ECO:0000256" key="3">
    <source>
        <dbReference type="ARBA" id="ARBA00023125"/>
    </source>
</evidence>
<comment type="caution">
    <text evidence="6">The sequence shown here is derived from an EMBL/GenBank/DDBJ whole genome shotgun (WGS) entry which is preliminary data.</text>
</comment>
<dbReference type="PANTHER" id="PTHR30537">
    <property type="entry name" value="HTH-TYPE TRANSCRIPTIONAL REGULATOR"/>
    <property type="match status" value="1"/>
</dbReference>
<name>A0ABU4ZY32_9HYPH</name>
<evidence type="ECO:0000256" key="2">
    <source>
        <dbReference type="ARBA" id="ARBA00023015"/>
    </source>
</evidence>
<keyword evidence="7" id="KW-1185">Reference proteome</keyword>
<dbReference type="PANTHER" id="PTHR30537:SF66">
    <property type="entry name" value="IRON-REGULATED VIRULENCE REGULATORY PROTEIN IRGB"/>
    <property type="match status" value="1"/>
</dbReference>
<dbReference type="Pfam" id="PF03466">
    <property type="entry name" value="LysR_substrate"/>
    <property type="match status" value="1"/>
</dbReference>
<organism evidence="6 7">
    <name type="scientific">Mesorhizobium vachelliae</name>
    <dbReference type="NCBI Taxonomy" id="3072309"/>
    <lineage>
        <taxon>Bacteria</taxon>
        <taxon>Pseudomonadati</taxon>
        <taxon>Pseudomonadota</taxon>
        <taxon>Alphaproteobacteria</taxon>
        <taxon>Hyphomicrobiales</taxon>
        <taxon>Phyllobacteriaceae</taxon>
        <taxon>Mesorhizobium</taxon>
    </lineage>
</organism>
<keyword evidence="2" id="KW-0805">Transcription regulation</keyword>
<proteinExistence type="inferred from homology"/>
<dbReference type="InterPro" id="IPR000847">
    <property type="entry name" value="LysR_HTH_N"/>
</dbReference>
<dbReference type="CDD" id="cd08422">
    <property type="entry name" value="PBP2_CrgA_like"/>
    <property type="match status" value="1"/>
</dbReference>
<dbReference type="Proteomes" id="UP001285154">
    <property type="component" value="Unassembled WGS sequence"/>
</dbReference>
<protein>
    <submittedName>
        <fullName evidence="6">LysR substrate-binding domain-containing protein</fullName>
    </submittedName>
</protein>
<dbReference type="Gene3D" id="1.10.10.10">
    <property type="entry name" value="Winged helix-like DNA-binding domain superfamily/Winged helix DNA-binding domain"/>
    <property type="match status" value="1"/>
</dbReference>
<dbReference type="InterPro" id="IPR005119">
    <property type="entry name" value="LysR_subst-bd"/>
</dbReference>
<comment type="similarity">
    <text evidence="1">Belongs to the LysR transcriptional regulatory family.</text>
</comment>
<dbReference type="InterPro" id="IPR036390">
    <property type="entry name" value="WH_DNA-bd_sf"/>
</dbReference>
<feature type="domain" description="HTH lysR-type" evidence="5">
    <location>
        <begin position="4"/>
        <end position="61"/>
    </location>
</feature>
<dbReference type="InterPro" id="IPR058163">
    <property type="entry name" value="LysR-type_TF_proteobact-type"/>
</dbReference>
<dbReference type="SUPFAM" id="SSF46785">
    <property type="entry name" value="Winged helix' DNA-binding domain"/>
    <property type="match status" value="1"/>
</dbReference>
<keyword evidence="3" id="KW-0238">DNA-binding</keyword>